<dbReference type="Gene3D" id="1.10.1200.10">
    <property type="entry name" value="ACP-like"/>
    <property type="match status" value="2"/>
</dbReference>
<evidence type="ECO:0000256" key="2">
    <source>
        <dbReference type="ARBA" id="ARBA00022450"/>
    </source>
</evidence>
<evidence type="ECO:0000259" key="5">
    <source>
        <dbReference type="PROSITE" id="PS50075"/>
    </source>
</evidence>
<evidence type="ECO:0000256" key="3">
    <source>
        <dbReference type="ARBA" id="ARBA00022553"/>
    </source>
</evidence>
<gene>
    <name evidence="6" type="ORF">GPJ59_06945</name>
</gene>
<dbReference type="InterPro" id="IPR000873">
    <property type="entry name" value="AMP-dep_synth/lig_dom"/>
</dbReference>
<dbReference type="Proteomes" id="UP000812013">
    <property type="component" value="Unassembled WGS sequence"/>
</dbReference>
<keyword evidence="7" id="KW-1185">Reference proteome</keyword>
<dbReference type="InterPro" id="IPR001242">
    <property type="entry name" value="Condensation_dom"/>
</dbReference>
<dbReference type="Gene3D" id="3.30.559.10">
    <property type="entry name" value="Chloramphenicol acetyltransferase-like domain"/>
    <property type="match status" value="3"/>
</dbReference>
<dbReference type="EMBL" id="WTFF01000028">
    <property type="protein sequence ID" value="MBW5481626.1"/>
    <property type="molecule type" value="Genomic_DNA"/>
</dbReference>
<dbReference type="InterPro" id="IPR020845">
    <property type="entry name" value="AMP-binding_CS"/>
</dbReference>
<dbReference type="InterPro" id="IPR009081">
    <property type="entry name" value="PP-bd_ACP"/>
</dbReference>
<dbReference type="CDD" id="cd17652">
    <property type="entry name" value="A_NRPS_CmdD_like"/>
    <property type="match status" value="1"/>
</dbReference>
<dbReference type="Pfam" id="PF00668">
    <property type="entry name" value="Condensation"/>
    <property type="match status" value="3"/>
</dbReference>
<evidence type="ECO:0000313" key="6">
    <source>
        <dbReference type="EMBL" id="MBW5481626.1"/>
    </source>
</evidence>
<dbReference type="InterPro" id="IPR020806">
    <property type="entry name" value="PKS_PP-bd"/>
</dbReference>
<dbReference type="RefSeq" id="WP_219665567.1">
    <property type="nucleotide sequence ID" value="NZ_WTFF01000028.1"/>
</dbReference>
<dbReference type="InterPro" id="IPR010071">
    <property type="entry name" value="AA_adenyl_dom"/>
</dbReference>
<dbReference type="PROSITE" id="PS00012">
    <property type="entry name" value="PHOSPHOPANTETHEINE"/>
    <property type="match status" value="3"/>
</dbReference>
<dbReference type="InterPro" id="IPR045851">
    <property type="entry name" value="AMP-bd_C_sf"/>
</dbReference>
<dbReference type="Pfam" id="PF00975">
    <property type="entry name" value="Thioesterase"/>
    <property type="match status" value="1"/>
</dbReference>
<evidence type="ECO:0000313" key="7">
    <source>
        <dbReference type="Proteomes" id="UP000812013"/>
    </source>
</evidence>
<sequence>MTKQKPRLEGILPLSPLQQGLLFHAQYDEQGPDVYTMQFVLDIEGGVHTEHLRSACAALLRRHPGLRAAFRHRKNGEPVQLIPFETAPDFTVTDLSGRPAGERAAAAEEIAAADRARRFDLARPPLIRFTLVDLGEGRLQFLVTAHHILLDGWSRALLIGELFELYGLLKSGSDERALPAVAPYRDYLAWVAAQDRTAAEDAWRRALDGVEEPTLLAAPDAGRAPLAPALTRVELPAAATAELARWARGRGITVNTVVQAAWAIVLGRLTGRDDVVFGGTVSGRPPQLPGVESMIGLFINTLPVRVALDPAEPVGALLERLQDQQAALMDHQFLGLGDIQRLTPAAGELFDTLLVFENYPVDTEGLRRSAGGLGVVDGRSHEGTHYPLSLLVNAGDTLALELSHRPDLLDTAAARAVGERVLRLLAALPGAEHTPVGRLDLLTGDEREQVLGTWNDTAHEGPLLPLPALFRQTADRHPDAVAVEFAGTALTYRELDARANRLARLLIARGAGPERTVALALPRSVDLVAALWAVLKSGAAYLPVDAGYPADRIAHMLGDARPALVVTDHATGPGIAAATGDAATPLLLLDDEATAAELAALPDGEVTDAERTSPLTPLTPAYVIYTSGSTGRPKGVAMPGAPLANLIGWHEAELPGGPGVRTAQFTAISFDVSAQEILSTTLSGRALVVPDEDTRRDPAAFVQWLADQRINEVYAPNLVIDALCEEAVGQGLELPGLRHLAQAGEALVLSKRIRDFHHGTGRVLHNHYGPTETHVVTAATLPADTDAWPARPTIGRPIRNTRTYVLDSALRPVQPGVPGELYLAGAGLARGYLGRPGLTAERFVADPYGPAGSRMYRTGDVVQWTADGELDYLGRSDHQVKIRGFRIELGEIEAALTTHPAIAQAAVIAREDRPGIKTVAAYLVPADGRTVPGSDELRAHLDAALPDYMVPSAYVALTELPLTPNRKLDRRALPVPDGAAAAGRAPRTAREARLCELFADVLGLQKVSIDDSFFDLGGHSLLATRLVSRVRAGLGAEIPVRTLFEAPTVAALDAAIAGAGRARQALTARPRPDAVPLSPAQRRLWFLGRFEDAGGNYNLPMAVRISGELDVPALRAALGDVVARHEALRTVFPDTDGHPRQHVLDPADAVPALPVIGVADDELDRALAAAAGKEFDLTRDLPLRTRLFALGGTEYVLLLVVHHIAADGWSMAPLARDLGEAYRARRAGRAPAREPLPVQYADYTLWREEVLGDEHTPGGELARQIDFWRTTLADLPEELALPADRPRPAETSYRGDTVDLTVDAATHQALAGLARASRASVFMAAQAALAALLHRLGAGEDIPLGTPVAGRTDQALDELVGFFVNTLVLRTDVSGDPTFRELLDRVREADLAAYAHQDVPFEQLVETLNPGRSLARHPLFQVMLSFQNNAEAALDLDGVRTGARPVGLKTSNFDLSVVLAERFTADGTPDGIEGGIEFATDLFDRETAQALADRLVRLVADLVADPDRPLSTVDVLDPEERHQVLDGWNDTSREYPADTLPRLFEAQAARTPDATALVFRDVRLSYAALNGWANRLARQLVADGVRPEQAVAVRLPRSAEHIVALLAVMKAGAVYLPVDPSYPAERIAYVLDDARPVTELASVADLHALDRDRAWPDHDLGPDEAPGAGHPDSAAYVIYTSGSTGRPKGVTVQHRSVANLFHDHFDRLYADVIAAAGQRRLKVALAASFSFDAAIDPLLWLVAGHELHLMDDEARQDPAALLAYARRVGGLDHIDTTPGHFQQLHELGITTEDGIRPLLVSLGGEALGEALRGELARTPGLVAYNLYGPTEATVDALGQRVTDSDRVLVGRPLANYRAYVLDTALRPVPPGVPGELYLAGAGLARGYLRRPDLTAERFTADPYGAPGTRMYRTGDRARWTRDGRIDCLGRADDQVKIRGFRIELGEIEAALETLTGIAQSAVVVREDRPGIQELVAYLVPAQGADAPEPGRLRHALGERLPDYMVPTAYVALPQLPLTVNGKLDRKALPAPGPRTGPAGRPPRTAREKALCEIYAEILGLEQVSIDDSFFDLGGHSLLAIRVTGRIRSRLGAETAVRTLFEAPTVAALAERLGEQGTGRPALAVRERPAEIPLSPAQRRLWFLDRFEGPSATYNMPLAVRLTGALDAAALEAALGDVVARHESLRTVFPDTDGRPRQLILAPEAARPVLQTAPYDAEALAAEVSRGFDLAADLPLRAHLFTVDATTHVLLLVVHHIAGDGWSMGPLARDLGEAYAARAAGAAPAWEPLPVQYADYTLWQREILGDEDDPVSELSRQVDHWRTTLAGLPEELPLPTDRPRPARMSYRGDTVPFRVSEDTRTHLDALARTSGTSLFMVVQAALATLLHRLGAGTDIPLGSPIAGRTDESLDELVGFFVNTLVLRTDVSGEPTFRELLERVRETDLAAYANQDVPFERLVEVLNPERSMARHPLFQVMLAFQNTGEATLGLGGLTIAPEDISFDAAKFDLTFQLAEAGSGLEGSVEYAVDLFDRATAEALAQRLVAVLDAVAADPELRVGAVEVLTGAERERVLGQWAVGAEPGLAPVTFHGLFEAAVDATPDAPALVSGGLVLSYAEVEARANRLAHWMTGQGVGPEGVVALVLPRSVDIVVAQLAVLKAGGAYLPVDPEYPAERIAYMLDDARPVLVLRELPDTAGQSTARPAAVPVAPGHPAYVIYTSGSTGRPKGVVVSHAGLAAFAAAELDRFAVDADSRVLQFASPSFDASVLELVMTFAAGAALVVPPAGPLAGEVLAEVLTAEQVTHALIPPAALASVPTGEFPAFRTLIVGGDATSAELVDRWAPGRRMVNAYGPTESTVVATTSAPLTADRGVPAIGTPIPGTRTYVLDAALRPVAPGVAGELYIAGAGLARGYLRRPALTAERFVADPYGPSGSRMYRTGDVARWTRDGELEYLGRSDDQVKVRGFRIELGEIETVLATHASVAHNAVVVREDTPGIKRLAAYVVPAEGVVLDTDALRAHIGAALPDYMVPAAFVALDALPLTVNGKLDRKQLPAPGTDTAPAGRGPRSAQEEVLCGLFAEVLGVDRVGIDDSFFELGGDSITSIQLVSRIRSVMGVKLSNRGIFETPTVAQLTDKLGTGQDGDGFEVLLPLRTGGERPPLFCVHGAGGLSWPYSTLLAHIAAEYPVYGLQARGLNGEGAIATSVTEMAADYVEQIRSVQPSGPYHLVGWSFGGLVAHEIATQLTEAGERVALLANLDQTPYDESWKDDDYTLPTERDVLETLLDFVGYDLDELRSQPLDHQRAMELIRSRDSALGSLEEHHISAFVKVGINNHVLSAAYRPRRFDGELLLFVSTAAAVDPAAKAVDSVAAWEPYVAGAITTHPVHAHHGHLLQPEPAAEIGRVVLEKLAGQPASVR</sequence>
<evidence type="ECO:0000256" key="4">
    <source>
        <dbReference type="SAM" id="MobiDB-lite"/>
    </source>
</evidence>
<feature type="compositionally biased region" description="Low complexity" evidence="4">
    <location>
        <begin position="2033"/>
        <end position="2042"/>
    </location>
</feature>
<dbReference type="CDD" id="cd05930">
    <property type="entry name" value="A_NRPS"/>
    <property type="match status" value="1"/>
</dbReference>
<evidence type="ECO:0000256" key="1">
    <source>
        <dbReference type="ARBA" id="ARBA00001957"/>
    </source>
</evidence>
<accession>A0ABS6Z4D6</accession>
<reference evidence="6 7" key="1">
    <citation type="submission" date="2019-12" db="EMBL/GenBank/DDBJ databases">
        <title>Genome sequence of Streptomyces bambusae.</title>
        <authorList>
            <person name="Bansal K."/>
            <person name="Choksket S."/>
            <person name="Korpole S."/>
            <person name="Patil P.B."/>
        </authorList>
    </citation>
    <scope>NUCLEOTIDE SEQUENCE [LARGE SCALE GENOMIC DNA]</scope>
    <source>
        <strain evidence="6 7">SK60</strain>
    </source>
</reference>
<dbReference type="InterPro" id="IPR023213">
    <property type="entry name" value="CAT-like_dom_sf"/>
</dbReference>
<dbReference type="Gene3D" id="3.30.300.30">
    <property type="match status" value="3"/>
</dbReference>
<dbReference type="CDD" id="cd19543">
    <property type="entry name" value="DCL_NRPS"/>
    <property type="match status" value="1"/>
</dbReference>
<feature type="domain" description="Carrier" evidence="5">
    <location>
        <begin position="3064"/>
        <end position="3139"/>
    </location>
</feature>
<dbReference type="CDD" id="cd17651">
    <property type="entry name" value="A_NRPS_VisG_like"/>
    <property type="match status" value="1"/>
</dbReference>
<dbReference type="Gene3D" id="3.30.559.30">
    <property type="entry name" value="Nonribosomal peptide synthetase, condensation domain"/>
    <property type="match status" value="3"/>
</dbReference>
<dbReference type="InterPro" id="IPR006162">
    <property type="entry name" value="Ppantetheine_attach_site"/>
</dbReference>
<dbReference type="Pfam" id="PF13193">
    <property type="entry name" value="AMP-binding_C"/>
    <property type="match status" value="3"/>
</dbReference>
<proteinExistence type="predicted"/>
<dbReference type="Gene3D" id="3.40.50.980">
    <property type="match status" value="4"/>
</dbReference>
<dbReference type="InterPro" id="IPR025110">
    <property type="entry name" value="AMP-bd_C"/>
</dbReference>
<feature type="domain" description="Carrier" evidence="5">
    <location>
        <begin position="2041"/>
        <end position="2116"/>
    </location>
</feature>
<dbReference type="SUPFAM" id="SSF53474">
    <property type="entry name" value="alpha/beta-Hydrolases"/>
    <property type="match status" value="1"/>
</dbReference>
<dbReference type="InterPro" id="IPR001031">
    <property type="entry name" value="Thioesterase"/>
</dbReference>
<name>A0ABS6Z4D6_9ACTN</name>
<organism evidence="6 7">
    <name type="scientific">Streptomyces bambusae</name>
    <dbReference type="NCBI Taxonomy" id="1550616"/>
    <lineage>
        <taxon>Bacteria</taxon>
        <taxon>Bacillati</taxon>
        <taxon>Actinomycetota</taxon>
        <taxon>Actinomycetes</taxon>
        <taxon>Kitasatosporales</taxon>
        <taxon>Streptomycetaceae</taxon>
        <taxon>Streptomyces</taxon>
    </lineage>
</organism>
<dbReference type="InterPro" id="IPR029058">
    <property type="entry name" value="AB_hydrolase_fold"/>
</dbReference>
<feature type="domain" description="Carrier" evidence="5">
    <location>
        <begin position="985"/>
        <end position="1060"/>
    </location>
</feature>
<dbReference type="SUPFAM" id="SSF56801">
    <property type="entry name" value="Acetyl-CoA synthetase-like"/>
    <property type="match status" value="3"/>
</dbReference>
<dbReference type="Gene3D" id="3.40.50.1820">
    <property type="entry name" value="alpha/beta hydrolase"/>
    <property type="match status" value="1"/>
</dbReference>
<keyword evidence="2" id="KW-0596">Phosphopantetheine</keyword>
<dbReference type="SMART" id="SM01294">
    <property type="entry name" value="PKS_PP_betabranch"/>
    <property type="match status" value="1"/>
</dbReference>
<protein>
    <submittedName>
        <fullName evidence="6">Amino acid adenylation domain-containing protein</fullName>
    </submittedName>
</protein>
<dbReference type="PROSITE" id="PS00455">
    <property type="entry name" value="AMP_BINDING"/>
    <property type="match status" value="3"/>
</dbReference>
<keyword evidence="3" id="KW-0597">Phosphoprotein</keyword>
<dbReference type="Pfam" id="PF00501">
    <property type="entry name" value="AMP-binding"/>
    <property type="match status" value="3"/>
</dbReference>
<dbReference type="NCBIfam" id="TIGR01733">
    <property type="entry name" value="AA-adenyl-dom"/>
    <property type="match status" value="3"/>
</dbReference>
<dbReference type="InterPro" id="IPR036736">
    <property type="entry name" value="ACP-like_sf"/>
</dbReference>
<dbReference type="NCBIfam" id="NF003417">
    <property type="entry name" value="PRK04813.1"/>
    <property type="match status" value="3"/>
</dbReference>
<dbReference type="Gene3D" id="2.30.38.10">
    <property type="entry name" value="Luciferase, Domain 3"/>
    <property type="match status" value="2"/>
</dbReference>
<dbReference type="CDD" id="cd19540">
    <property type="entry name" value="LCL_NRPS-like"/>
    <property type="match status" value="2"/>
</dbReference>
<dbReference type="SUPFAM" id="SSF52777">
    <property type="entry name" value="CoA-dependent acyltransferases"/>
    <property type="match status" value="6"/>
</dbReference>
<comment type="caution">
    <text evidence="6">The sequence shown here is derived from an EMBL/GenBank/DDBJ whole genome shotgun (WGS) entry which is preliminary data.</text>
</comment>
<dbReference type="SUPFAM" id="SSF47336">
    <property type="entry name" value="ACP-like"/>
    <property type="match status" value="3"/>
</dbReference>
<dbReference type="PANTHER" id="PTHR45527:SF1">
    <property type="entry name" value="FATTY ACID SYNTHASE"/>
    <property type="match status" value="1"/>
</dbReference>
<dbReference type="InterPro" id="IPR042099">
    <property type="entry name" value="ANL_N_sf"/>
</dbReference>
<dbReference type="PANTHER" id="PTHR45527">
    <property type="entry name" value="NONRIBOSOMAL PEPTIDE SYNTHETASE"/>
    <property type="match status" value="1"/>
</dbReference>
<dbReference type="Gene3D" id="3.40.50.12780">
    <property type="entry name" value="N-terminal domain of ligase-like"/>
    <property type="match status" value="1"/>
</dbReference>
<dbReference type="Pfam" id="PF00550">
    <property type="entry name" value="PP-binding"/>
    <property type="match status" value="3"/>
</dbReference>
<dbReference type="PROSITE" id="PS50075">
    <property type="entry name" value="CARRIER"/>
    <property type="match status" value="3"/>
</dbReference>
<comment type="cofactor">
    <cofactor evidence="1">
        <name>pantetheine 4'-phosphate</name>
        <dbReference type="ChEBI" id="CHEBI:47942"/>
    </cofactor>
</comment>
<dbReference type="SMART" id="SM00823">
    <property type="entry name" value="PKS_PP"/>
    <property type="match status" value="3"/>
</dbReference>
<feature type="region of interest" description="Disordered" evidence="4">
    <location>
        <begin position="2024"/>
        <end position="2043"/>
    </location>
</feature>